<evidence type="ECO:0000256" key="1">
    <source>
        <dbReference type="ARBA" id="ARBA00022741"/>
    </source>
</evidence>
<dbReference type="InterPro" id="IPR038718">
    <property type="entry name" value="SNF2-like_sf"/>
</dbReference>
<keyword evidence="1" id="KW-0547">Nucleotide-binding</keyword>
<dbReference type="Pfam" id="PF00271">
    <property type="entry name" value="Helicase_C"/>
    <property type="match status" value="1"/>
</dbReference>
<dbReference type="GO" id="GO:0004386">
    <property type="term" value="F:helicase activity"/>
    <property type="evidence" value="ECO:0007669"/>
    <property type="project" value="UniProtKB-KW"/>
</dbReference>
<protein>
    <submittedName>
        <fullName evidence="7">Helicase-related protein</fullName>
    </submittedName>
</protein>
<feature type="domain" description="Helicase ATP-binding" evidence="5">
    <location>
        <begin position="180"/>
        <end position="351"/>
    </location>
</feature>
<dbReference type="Proteomes" id="UP001595462">
    <property type="component" value="Unassembled WGS sequence"/>
</dbReference>
<evidence type="ECO:0000256" key="3">
    <source>
        <dbReference type="ARBA" id="ARBA00022806"/>
    </source>
</evidence>
<dbReference type="CDD" id="cd18793">
    <property type="entry name" value="SF2_C_SNF"/>
    <property type="match status" value="1"/>
</dbReference>
<dbReference type="Gene3D" id="3.40.50.300">
    <property type="entry name" value="P-loop containing nucleotide triphosphate hydrolases"/>
    <property type="match status" value="1"/>
</dbReference>
<dbReference type="RefSeq" id="WP_380690564.1">
    <property type="nucleotide sequence ID" value="NZ_JBHRSS010000006.1"/>
</dbReference>
<dbReference type="InterPro" id="IPR014001">
    <property type="entry name" value="Helicase_ATP-bd"/>
</dbReference>
<dbReference type="SMART" id="SM00487">
    <property type="entry name" value="DEXDc"/>
    <property type="match status" value="1"/>
</dbReference>
<evidence type="ECO:0000313" key="8">
    <source>
        <dbReference type="Proteomes" id="UP001595462"/>
    </source>
</evidence>
<proteinExistence type="predicted"/>
<evidence type="ECO:0000259" key="6">
    <source>
        <dbReference type="PROSITE" id="PS51194"/>
    </source>
</evidence>
<accession>A0ABV7ER66</accession>
<dbReference type="InterPro" id="IPR057342">
    <property type="entry name" value="DEXDc_RapA"/>
</dbReference>
<name>A0ABV7ER66_9GAMM</name>
<dbReference type="Gene3D" id="3.40.50.10810">
    <property type="entry name" value="Tandem AAA-ATPase domain"/>
    <property type="match status" value="1"/>
</dbReference>
<evidence type="ECO:0000313" key="7">
    <source>
        <dbReference type="EMBL" id="MFC3105005.1"/>
    </source>
</evidence>
<sequence length="954" mass="107687">MKKLLEGLLPCVGALVTDGSQHDGKKALGCITNRKIIDDGSARIQVQWLRPGQRETSWYEPAQLSNGLSIRQTVQHRPDSVVASTLGVGEVRDLRVLGGREQALVDFPEGGRLVWLPTPHLKAIHGVEHLVSRARPDRGGAEALRLRCLAYAIELWNENTGALSHLSIDPLPHQIHLVHRILRSGNLNWLIADDVGLGKTIEVGMLLSALVQRATFRRILIICPPGITQQWQDELRYKFDFDDFVVHGRDFEVNEPHQWKLYDRVIGSMDRFKQEAHLDSLLSAEPWDLVVFDEAHRLSRRQYGNKFDSSQRFDLAAKLRHRSDNFLLLSATPHQGMQDKFQALLELLRPDRKHDIRHLDLNPEILADMVIRNNKADVTDADGEFIFKGKTTHAVSVPVSDAARAFDTAMQSYLRRGYAAGQALGRKGNAIGFVMTVYRKLAASSVSAIHTALQRRLVRISAEMEASGPPTLLDYGDDALFDDSADERYVGELEEAFAGQSGQTFFAGERDALKTLIEQAESLLVGDQKLRVFIEQLVAIIDEHQSGTKILIFTEYRATQAYLQAALERRFGDNCVELIHGGQAHDERRAAIERFEDSAQFLVSTEAGGEGINLQRRCHVMVNYDLPWNPMRLVQRIGRLYRYGQKERVIVFNMHAPETIDAEVVGIMYERLAQVARDMATLGGEFRDGLEDDILGQMADLLELDIEQVIEQARGADITRSQARIDDALRKAREATERQAEMFSHVAGYDPSEIRDSLTIDKRHLLTFVESMLKHSRVEIVQRFHQGREWELQLSATVQQALPALRSRLRVTLDRDWAAQRPRVHMLDLTSPLMQHLVQRAKGLAFGGRAAGLSGLQGLGFFAGVLRWQNTQAQRMRQEFLAVQIGEDGRCRANTREVSDWLARPCEPAEVTANADQLKRMVHWAAEHADHRLSDGSNTDLHPENRQWLAAGWL</sequence>
<evidence type="ECO:0000256" key="2">
    <source>
        <dbReference type="ARBA" id="ARBA00022801"/>
    </source>
</evidence>
<dbReference type="InterPro" id="IPR027417">
    <property type="entry name" value="P-loop_NTPase"/>
</dbReference>
<keyword evidence="3 7" id="KW-0347">Helicase</keyword>
<dbReference type="Pfam" id="PF00176">
    <property type="entry name" value="SNF2-rel_dom"/>
    <property type="match status" value="1"/>
</dbReference>
<keyword evidence="4" id="KW-0067">ATP-binding</keyword>
<evidence type="ECO:0000256" key="4">
    <source>
        <dbReference type="ARBA" id="ARBA00022840"/>
    </source>
</evidence>
<dbReference type="CDD" id="cd18011">
    <property type="entry name" value="DEXDc_RapA"/>
    <property type="match status" value="1"/>
</dbReference>
<reference evidence="8" key="1">
    <citation type="journal article" date="2019" name="Int. J. Syst. Evol. Microbiol.">
        <title>The Global Catalogue of Microorganisms (GCM) 10K type strain sequencing project: providing services to taxonomists for standard genome sequencing and annotation.</title>
        <authorList>
            <consortium name="The Broad Institute Genomics Platform"/>
            <consortium name="The Broad Institute Genome Sequencing Center for Infectious Disease"/>
            <person name="Wu L."/>
            <person name="Ma J."/>
        </authorList>
    </citation>
    <scope>NUCLEOTIDE SEQUENCE [LARGE SCALE GENOMIC DNA]</scope>
    <source>
        <strain evidence="8">KCTC 52640</strain>
    </source>
</reference>
<organism evidence="7 8">
    <name type="scientific">Salinisphaera aquimarina</name>
    <dbReference type="NCBI Taxonomy" id="2094031"/>
    <lineage>
        <taxon>Bacteria</taxon>
        <taxon>Pseudomonadati</taxon>
        <taxon>Pseudomonadota</taxon>
        <taxon>Gammaproteobacteria</taxon>
        <taxon>Salinisphaerales</taxon>
        <taxon>Salinisphaeraceae</taxon>
        <taxon>Salinisphaera</taxon>
    </lineage>
</organism>
<dbReference type="EMBL" id="JBHRSS010000006">
    <property type="protein sequence ID" value="MFC3105005.1"/>
    <property type="molecule type" value="Genomic_DNA"/>
</dbReference>
<comment type="caution">
    <text evidence="7">The sequence shown here is derived from an EMBL/GenBank/DDBJ whole genome shotgun (WGS) entry which is preliminary data.</text>
</comment>
<keyword evidence="2" id="KW-0378">Hydrolase</keyword>
<dbReference type="SUPFAM" id="SSF52540">
    <property type="entry name" value="P-loop containing nucleoside triphosphate hydrolases"/>
    <property type="match status" value="2"/>
</dbReference>
<keyword evidence="8" id="KW-1185">Reference proteome</keyword>
<dbReference type="InterPro" id="IPR001650">
    <property type="entry name" value="Helicase_C-like"/>
</dbReference>
<dbReference type="PROSITE" id="PS51194">
    <property type="entry name" value="HELICASE_CTER"/>
    <property type="match status" value="1"/>
</dbReference>
<dbReference type="PROSITE" id="PS51192">
    <property type="entry name" value="HELICASE_ATP_BIND_1"/>
    <property type="match status" value="1"/>
</dbReference>
<dbReference type="InterPro" id="IPR000330">
    <property type="entry name" value="SNF2_N"/>
</dbReference>
<dbReference type="SMART" id="SM00490">
    <property type="entry name" value="HELICc"/>
    <property type="match status" value="1"/>
</dbReference>
<dbReference type="InterPro" id="IPR049730">
    <property type="entry name" value="SNF2/RAD54-like_C"/>
</dbReference>
<dbReference type="PANTHER" id="PTHR10799">
    <property type="entry name" value="SNF2/RAD54 HELICASE FAMILY"/>
    <property type="match status" value="1"/>
</dbReference>
<evidence type="ECO:0000259" key="5">
    <source>
        <dbReference type="PROSITE" id="PS51192"/>
    </source>
</evidence>
<gene>
    <name evidence="7" type="ORF">ACFOSU_14075</name>
</gene>
<feature type="domain" description="Helicase C-terminal" evidence="6">
    <location>
        <begin position="533"/>
        <end position="702"/>
    </location>
</feature>